<evidence type="ECO:0008006" key="4">
    <source>
        <dbReference type="Google" id="ProtNLM"/>
    </source>
</evidence>
<dbReference type="Proteomes" id="UP001652409">
    <property type="component" value="Unassembled WGS sequence"/>
</dbReference>
<accession>A0ABT2TS23</accession>
<dbReference type="Gene3D" id="1.20.1260.10">
    <property type="match status" value="1"/>
</dbReference>
<sequence>MNENAELLNYVYQNSQMGVESIDRILDLTEDESFREVLKEQQKDYMRFHEKAREKLHENGFDEKGLNSFEKMRTYLMINMQTLTDQSVSHIAKMMIQGSSMGITEALQKLHQYENDADKEIRKLMEDLKDFEEKNIERLKKYL</sequence>
<protein>
    <recommendedName>
        <fullName evidence="4">DUF2383 domain-containing protein</fullName>
    </recommendedName>
</protein>
<evidence type="ECO:0000313" key="2">
    <source>
        <dbReference type="EMBL" id="MCU6765051.1"/>
    </source>
</evidence>
<organism evidence="2 3">
    <name type="scientific">Blautia ammoniilytica</name>
    <dbReference type="NCBI Taxonomy" id="2981782"/>
    <lineage>
        <taxon>Bacteria</taxon>
        <taxon>Bacillati</taxon>
        <taxon>Bacillota</taxon>
        <taxon>Clostridia</taxon>
        <taxon>Lachnospirales</taxon>
        <taxon>Lachnospiraceae</taxon>
        <taxon>Blautia</taxon>
    </lineage>
</organism>
<proteinExistence type="predicted"/>
<reference evidence="2 3" key="1">
    <citation type="journal article" date="2021" name="ISME Commun">
        <title>Automated analysis of genomic sequences facilitates high-throughput and comprehensive description of bacteria.</title>
        <authorList>
            <person name="Hitch T.C.A."/>
        </authorList>
    </citation>
    <scope>NUCLEOTIDE SEQUENCE [LARGE SCALE GENOMIC DNA]</scope>
    <source>
        <strain evidence="2 3">Sanger_23</strain>
    </source>
</reference>
<dbReference type="InterPro" id="IPR012347">
    <property type="entry name" value="Ferritin-like"/>
</dbReference>
<evidence type="ECO:0000256" key="1">
    <source>
        <dbReference type="SAM" id="Coils"/>
    </source>
</evidence>
<feature type="coiled-coil region" evidence="1">
    <location>
        <begin position="103"/>
        <end position="134"/>
    </location>
</feature>
<name>A0ABT2TS23_9FIRM</name>
<dbReference type="RefSeq" id="WP_158421115.1">
    <property type="nucleotide sequence ID" value="NZ_JAOQJL010000009.1"/>
</dbReference>
<keyword evidence="3" id="KW-1185">Reference proteome</keyword>
<dbReference type="EMBL" id="JAOQJL010000009">
    <property type="protein sequence ID" value="MCU6765051.1"/>
    <property type="molecule type" value="Genomic_DNA"/>
</dbReference>
<gene>
    <name evidence="2" type="ORF">OCV61_06430</name>
</gene>
<evidence type="ECO:0000313" key="3">
    <source>
        <dbReference type="Proteomes" id="UP001652409"/>
    </source>
</evidence>
<keyword evidence="1" id="KW-0175">Coiled coil</keyword>
<comment type="caution">
    <text evidence="2">The sequence shown here is derived from an EMBL/GenBank/DDBJ whole genome shotgun (WGS) entry which is preliminary data.</text>
</comment>